<protein>
    <submittedName>
        <fullName evidence="1">Proteic killer suppression protein</fullName>
    </submittedName>
</protein>
<accession>A0A2T5VAA5</accession>
<organism evidence="1 2">
    <name type="scientific">Breoghania corrubedonensis</name>
    <dbReference type="NCBI Taxonomy" id="665038"/>
    <lineage>
        <taxon>Bacteria</taxon>
        <taxon>Pseudomonadati</taxon>
        <taxon>Pseudomonadota</taxon>
        <taxon>Alphaproteobacteria</taxon>
        <taxon>Hyphomicrobiales</taxon>
        <taxon>Stappiaceae</taxon>
        <taxon>Breoghania</taxon>
    </lineage>
</organism>
<dbReference type="PANTHER" id="PTHR40266:SF2">
    <property type="entry name" value="TOXIN HIGB-1"/>
    <property type="match status" value="1"/>
</dbReference>
<dbReference type="PANTHER" id="PTHR40266">
    <property type="entry name" value="TOXIN HIGB-1"/>
    <property type="match status" value="1"/>
</dbReference>
<sequence>MTSSTSVFGVGPFIFPIYSGIPSFRQTIMTTDLERPNFGKYVSYQLTLVSRSLTFHFMIRTFANKQLRALWEAGKSRIDSRMQKRILRRLDALDAASVAEDMNLPGFDFHILQGFAPQRYTVHVNGPWCITFEFRDGDAYVLDFEQYH</sequence>
<proteinExistence type="predicted"/>
<gene>
    <name evidence="1" type="ORF">C8N35_104290</name>
</gene>
<dbReference type="Proteomes" id="UP000244081">
    <property type="component" value="Unassembled WGS sequence"/>
</dbReference>
<dbReference type="Gene3D" id="3.30.2310.20">
    <property type="entry name" value="RelE-like"/>
    <property type="match status" value="1"/>
</dbReference>
<evidence type="ECO:0000313" key="2">
    <source>
        <dbReference type="Proteomes" id="UP000244081"/>
    </source>
</evidence>
<dbReference type="InterPro" id="IPR035093">
    <property type="entry name" value="RelE/ParE_toxin_dom_sf"/>
</dbReference>
<dbReference type="EMBL" id="QAYG01000004">
    <property type="protein sequence ID" value="PTW60664.1"/>
    <property type="molecule type" value="Genomic_DNA"/>
</dbReference>
<comment type="caution">
    <text evidence="1">The sequence shown here is derived from an EMBL/GenBank/DDBJ whole genome shotgun (WGS) entry which is preliminary data.</text>
</comment>
<evidence type="ECO:0000313" key="1">
    <source>
        <dbReference type="EMBL" id="PTW60664.1"/>
    </source>
</evidence>
<dbReference type="AlphaFoldDB" id="A0A2T5VAA5"/>
<reference evidence="1 2" key="1">
    <citation type="submission" date="2018-04" db="EMBL/GenBank/DDBJ databases">
        <title>Genomic Encyclopedia of Archaeal and Bacterial Type Strains, Phase II (KMG-II): from individual species to whole genera.</title>
        <authorList>
            <person name="Goeker M."/>
        </authorList>
    </citation>
    <scope>NUCLEOTIDE SEQUENCE [LARGE SCALE GENOMIC DNA]</scope>
    <source>
        <strain evidence="1 2">DSM 23382</strain>
    </source>
</reference>
<dbReference type="Pfam" id="PF05015">
    <property type="entry name" value="HigB-like_toxin"/>
    <property type="match status" value="1"/>
</dbReference>
<name>A0A2T5VAA5_9HYPH</name>
<keyword evidence="2" id="KW-1185">Reference proteome</keyword>
<dbReference type="InterPro" id="IPR007711">
    <property type="entry name" value="HigB-1"/>
</dbReference>
<dbReference type="SUPFAM" id="SSF143011">
    <property type="entry name" value="RelE-like"/>
    <property type="match status" value="1"/>
</dbReference>